<organism evidence="4 5">
    <name type="scientific">Thermosulfurimonas dismutans</name>
    <dbReference type="NCBI Taxonomy" id="999894"/>
    <lineage>
        <taxon>Bacteria</taxon>
        <taxon>Pseudomonadati</taxon>
        <taxon>Thermodesulfobacteriota</taxon>
        <taxon>Thermodesulfobacteria</taxon>
        <taxon>Thermodesulfobacteriales</taxon>
        <taxon>Thermodesulfobacteriaceae</taxon>
        <taxon>Thermosulfurimonas</taxon>
    </lineage>
</organism>
<dbReference type="Gene3D" id="2.60.40.790">
    <property type="match status" value="1"/>
</dbReference>
<dbReference type="EMBL" id="LWLG01000009">
    <property type="protein sequence ID" value="OAQ20604.1"/>
    <property type="molecule type" value="Genomic_DNA"/>
</dbReference>
<comment type="caution">
    <text evidence="4">The sequence shown here is derived from an EMBL/GenBank/DDBJ whole genome shotgun (WGS) entry which is preliminary data.</text>
</comment>
<keyword evidence="4" id="KW-0346">Stress response</keyword>
<feature type="domain" description="SHSP" evidence="3">
    <location>
        <begin position="35"/>
        <end position="152"/>
    </location>
</feature>
<dbReference type="STRING" id="999894.TDIS_1373"/>
<dbReference type="PROSITE" id="PS01031">
    <property type="entry name" value="SHSP"/>
    <property type="match status" value="1"/>
</dbReference>
<proteinExistence type="inferred from homology"/>
<evidence type="ECO:0000256" key="2">
    <source>
        <dbReference type="RuleBase" id="RU003616"/>
    </source>
</evidence>
<evidence type="ECO:0000259" key="3">
    <source>
        <dbReference type="PROSITE" id="PS01031"/>
    </source>
</evidence>
<dbReference type="PANTHER" id="PTHR11527">
    <property type="entry name" value="HEAT-SHOCK PROTEIN 20 FAMILY MEMBER"/>
    <property type="match status" value="1"/>
</dbReference>
<evidence type="ECO:0000256" key="1">
    <source>
        <dbReference type="PROSITE-ProRule" id="PRU00285"/>
    </source>
</evidence>
<dbReference type="SUPFAM" id="SSF49764">
    <property type="entry name" value="HSP20-like chaperones"/>
    <property type="match status" value="1"/>
</dbReference>
<accession>A0A179D3E9</accession>
<dbReference type="InterPro" id="IPR031107">
    <property type="entry name" value="Small_HSP"/>
</dbReference>
<dbReference type="RefSeq" id="WP_068670641.1">
    <property type="nucleotide sequence ID" value="NZ_LWLG01000009.1"/>
</dbReference>
<protein>
    <submittedName>
        <fullName evidence="4">Molecular chaperone (Small heat shock protein)</fullName>
    </submittedName>
</protein>
<name>A0A179D3E9_9BACT</name>
<sequence>MPLNWTWEWDPFKEFERLQEELDRLFEWMSPFRPLRGEEVYPRINVGEAPDKVLVYIFAPGVDPKSVELSLEDNLLSISGERKAEEALEVEEVKPERFARRERFSGRFSRVISLPESVDPAQVEAEYRNGIIVVSIGKKEAHKAKKIEVKAA</sequence>
<dbReference type="OrthoDB" id="9792695at2"/>
<dbReference type="CDD" id="cd06464">
    <property type="entry name" value="ACD_sHsps-like"/>
    <property type="match status" value="1"/>
</dbReference>
<dbReference type="InterPro" id="IPR008978">
    <property type="entry name" value="HSP20-like_chaperone"/>
</dbReference>
<dbReference type="Pfam" id="PF00011">
    <property type="entry name" value="HSP20"/>
    <property type="match status" value="1"/>
</dbReference>
<keyword evidence="5" id="KW-1185">Reference proteome</keyword>
<gene>
    <name evidence="4" type="ORF">TDIS_1373</name>
</gene>
<reference evidence="4 5" key="1">
    <citation type="submission" date="2016-04" db="EMBL/GenBank/DDBJ databases">
        <title>Genome analysis of Thermosulfurimonas dismutans, the first thermophilic sulfur-disproportionating bacterium of the phylum Thermodesulfobacteria.</title>
        <authorList>
            <person name="Mardanov A.V."/>
            <person name="Beletsky A.V."/>
            <person name="Kadnikov V.V."/>
            <person name="Slobodkin A.I."/>
            <person name="Ravin N.V."/>
        </authorList>
    </citation>
    <scope>NUCLEOTIDE SEQUENCE [LARGE SCALE GENOMIC DNA]</scope>
    <source>
        <strain evidence="4 5">S95</strain>
    </source>
</reference>
<evidence type="ECO:0000313" key="4">
    <source>
        <dbReference type="EMBL" id="OAQ20604.1"/>
    </source>
</evidence>
<evidence type="ECO:0000313" key="5">
    <source>
        <dbReference type="Proteomes" id="UP000078390"/>
    </source>
</evidence>
<dbReference type="Proteomes" id="UP000078390">
    <property type="component" value="Unassembled WGS sequence"/>
</dbReference>
<dbReference type="InterPro" id="IPR002068">
    <property type="entry name" value="A-crystallin/Hsp20_dom"/>
</dbReference>
<comment type="similarity">
    <text evidence="1 2">Belongs to the small heat shock protein (HSP20) family.</text>
</comment>
<dbReference type="AlphaFoldDB" id="A0A179D3E9"/>